<dbReference type="SMR" id="A0A194W8V8"/>
<dbReference type="CDD" id="cd07135">
    <property type="entry name" value="ALDH_F14-YMR110C"/>
    <property type="match status" value="1"/>
</dbReference>
<dbReference type="GO" id="GO:0006081">
    <property type="term" value="P:aldehyde metabolic process"/>
    <property type="evidence" value="ECO:0007669"/>
    <property type="project" value="InterPro"/>
</dbReference>
<dbReference type="AlphaFoldDB" id="A0A194W8V8"/>
<name>A0A194W8V8_CYTMA</name>
<keyword evidence="9" id="KW-1185">Reference proteome</keyword>
<dbReference type="PANTHER" id="PTHR43570">
    <property type="entry name" value="ALDEHYDE DEHYDROGENASE"/>
    <property type="match status" value="1"/>
</dbReference>
<evidence type="ECO:0000256" key="6">
    <source>
        <dbReference type="PIRSR" id="PIRSR036492-1"/>
    </source>
</evidence>
<evidence type="ECO:0000259" key="7">
    <source>
        <dbReference type="Pfam" id="PF00171"/>
    </source>
</evidence>
<dbReference type="FunFam" id="3.40.605.10:FF:000004">
    <property type="entry name" value="Aldehyde dehydrogenase"/>
    <property type="match status" value="1"/>
</dbReference>
<protein>
    <recommendedName>
        <fullName evidence="5">Aldehyde dehydrogenase</fullName>
    </recommendedName>
</protein>
<dbReference type="EMBL" id="CM003106">
    <property type="protein sequence ID" value="KUI72722.1"/>
    <property type="molecule type" value="Genomic_DNA"/>
</dbReference>
<keyword evidence="2" id="KW-0125">Carotenoid biosynthesis</keyword>
<dbReference type="InterPro" id="IPR015590">
    <property type="entry name" value="Aldehyde_DH_dom"/>
</dbReference>
<organism evidence="8 9">
    <name type="scientific">Cytospora mali</name>
    <name type="common">Apple Valsa canker fungus</name>
    <name type="synonym">Valsa mali</name>
    <dbReference type="NCBI Taxonomy" id="578113"/>
    <lineage>
        <taxon>Eukaryota</taxon>
        <taxon>Fungi</taxon>
        <taxon>Dikarya</taxon>
        <taxon>Ascomycota</taxon>
        <taxon>Pezizomycotina</taxon>
        <taxon>Sordariomycetes</taxon>
        <taxon>Sordariomycetidae</taxon>
        <taxon>Diaporthales</taxon>
        <taxon>Cytosporaceae</taxon>
        <taxon>Cytospora</taxon>
    </lineage>
</organism>
<evidence type="ECO:0000313" key="8">
    <source>
        <dbReference type="EMBL" id="KUI72722.1"/>
    </source>
</evidence>
<gene>
    <name evidence="8" type="ORF">VM1G_08499</name>
</gene>
<dbReference type="InterPro" id="IPR016163">
    <property type="entry name" value="Ald_DH_C"/>
</dbReference>
<dbReference type="SUPFAM" id="SSF53720">
    <property type="entry name" value="ALDH-like"/>
    <property type="match status" value="1"/>
</dbReference>
<keyword evidence="3 5" id="KW-0560">Oxidoreductase</keyword>
<dbReference type="OrthoDB" id="440325at2759"/>
<dbReference type="InterPro" id="IPR012394">
    <property type="entry name" value="Aldehyde_DH_NAD(P)"/>
</dbReference>
<dbReference type="InterPro" id="IPR016162">
    <property type="entry name" value="Ald_DH_N"/>
</dbReference>
<accession>A0A194W8V8</accession>
<feature type="active site" evidence="6">
    <location>
        <position position="238"/>
    </location>
</feature>
<dbReference type="Gene3D" id="3.40.605.10">
    <property type="entry name" value="Aldehyde Dehydrogenase, Chain A, domain 1"/>
    <property type="match status" value="1"/>
</dbReference>
<keyword evidence="4" id="KW-0520">NAD</keyword>
<evidence type="ECO:0000313" key="9">
    <source>
        <dbReference type="Proteomes" id="UP000078559"/>
    </source>
</evidence>
<feature type="active site" evidence="6">
    <location>
        <position position="272"/>
    </location>
</feature>
<dbReference type="Proteomes" id="UP000078559">
    <property type="component" value="Chromosome 9"/>
</dbReference>
<dbReference type="GO" id="GO:0016117">
    <property type="term" value="P:carotenoid biosynthetic process"/>
    <property type="evidence" value="ECO:0007669"/>
    <property type="project" value="UniProtKB-KW"/>
</dbReference>
<dbReference type="Pfam" id="PF00171">
    <property type="entry name" value="Aldedh"/>
    <property type="match status" value="1"/>
</dbReference>
<dbReference type="GO" id="GO:0004029">
    <property type="term" value="F:aldehyde dehydrogenase (NAD+) activity"/>
    <property type="evidence" value="ECO:0007669"/>
    <property type="project" value="TreeGrafter"/>
</dbReference>
<comment type="similarity">
    <text evidence="1 5">Belongs to the aldehyde dehydrogenase family.</text>
</comment>
<sequence>MDQTKQTSTEEVSKAGGIPVFAATPLDTIPEICATVRSTFRTLKTKDLEYRKVQLRKLYWGIKDCGAQLEEALQRDLRKSAYESTFTETAWVASDCMFMLDHLDKFAKDEPLGSPSVPFLFKPNNVRIRKEPLGTALIIGTYNFPFQLTMAPLVGAIAAGCTAVVKPSESAPNVAMVIKKIVDNYLDPKSYQVVNGPVPETSALLDQKWDKIFYTGSAQVARIVCKKAAENLTPVTLELGGRNPAFVTRNADLKLAAKRLLWGKTLCAGQVCLSQNYVLVEREVVDDFIKQLNVAFNNVFPQGAKASPDFCRVINERHFLRIKNMLDESKGKIVMGGEMDQSELFIAPTAVLVNSVDDSMIKEESFGPIFSIIPFDTLNEAIEVANNVDPTPLALFGFGTQEEFNKLINAVTSGGATWNDSFMHGSMSNVPFGGVGESGTGSYRGKNSFDAFTHFRTIAQTPGWLEATLRVRYQPYDWKHLKLLRFMTEKNPNFDRNGRVVRGLAYWVKLVLGLGTAESKAALLRWLVLALGWYYLTGGKGLSRS</sequence>
<proteinExistence type="inferred from homology"/>
<evidence type="ECO:0000256" key="1">
    <source>
        <dbReference type="ARBA" id="ARBA00009986"/>
    </source>
</evidence>
<dbReference type="PANTHER" id="PTHR43570:SF11">
    <property type="entry name" value="ALDEHYDE DEHYDROGENASE"/>
    <property type="match status" value="1"/>
</dbReference>
<dbReference type="Gene3D" id="3.40.309.10">
    <property type="entry name" value="Aldehyde Dehydrogenase, Chain A, domain 2"/>
    <property type="match status" value="1"/>
</dbReference>
<feature type="domain" description="Aldehyde dehydrogenase" evidence="7">
    <location>
        <begin position="28"/>
        <end position="458"/>
    </location>
</feature>
<dbReference type="GO" id="GO:0005737">
    <property type="term" value="C:cytoplasm"/>
    <property type="evidence" value="ECO:0007669"/>
    <property type="project" value="TreeGrafter"/>
</dbReference>
<dbReference type="FunFam" id="3.40.309.10:FF:000025">
    <property type="entry name" value="Aldehyde dehydrogenase"/>
    <property type="match status" value="1"/>
</dbReference>
<dbReference type="PIRSF" id="PIRSF036492">
    <property type="entry name" value="ALDH"/>
    <property type="match status" value="1"/>
</dbReference>
<evidence type="ECO:0000256" key="5">
    <source>
        <dbReference type="PIRNR" id="PIRNR036492"/>
    </source>
</evidence>
<reference evidence="8" key="1">
    <citation type="submission" date="2014-12" db="EMBL/GenBank/DDBJ databases">
        <title>Genome Sequence of Valsa Canker Pathogens Uncovers a Specific Adaption of Colonization on Woody Bark.</title>
        <authorList>
            <person name="Yin Z."/>
            <person name="Liu H."/>
            <person name="Gao X."/>
            <person name="Li Z."/>
            <person name="Song N."/>
            <person name="Ke X."/>
            <person name="Dai Q."/>
            <person name="Wu Y."/>
            <person name="Sun Y."/>
            <person name="Xu J.-R."/>
            <person name="Kang Z.K."/>
            <person name="Wang L."/>
            <person name="Huang L."/>
        </authorList>
    </citation>
    <scope>NUCLEOTIDE SEQUENCE [LARGE SCALE GENOMIC DNA]</scope>
    <source>
        <strain evidence="8">03-8</strain>
    </source>
</reference>
<dbReference type="InterPro" id="IPR016161">
    <property type="entry name" value="Ald_DH/histidinol_DH"/>
</dbReference>
<evidence type="ECO:0000256" key="2">
    <source>
        <dbReference type="ARBA" id="ARBA00022746"/>
    </source>
</evidence>
<evidence type="ECO:0000256" key="3">
    <source>
        <dbReference type="ARBA" id="ARBA00023002"/>
    </source>
</evidence>
<evidence type="ECO:0000256" key="4">
    <source>
        <dbReference type="ARBA" id="ARBA00023027"/>
    </source>
</evidence>